<evidence type="ECO:0000313" key="3">
    <source>
        <dbReference type="EMBL" id="NLS11204.1"/>
    </source>
</evidence>
<comment type="caution">
    <text evidence="3">The sequence shown here is derived from an EMBL/GenBank/DDBJ whole genome shotgun (WGS) entry which is preliminary data.</text>
</comment>
<dbReference type="RefSeq" id="WP_211090710.1">
    <property type="nucleotide sequence ID" value="NZ_JABAHY010000029.1"/>
</dbReference>
<dbReference type="SMART" id="SM00943">
    <property type="entry name" value="Prim-Pol"/>
    <property type="match status" value="1"/>
</dbReference>
<dbReference type="SUPFAM" id="SSF56747">
    <property type="entry name" value="Prim-pol domain"/>
    <property type="match status" value="1"/>
</dbReference>
<organism evidence="3 4">
    <name type="scientific">Nesterenkonia sedimenti</name>
    <dbReference type="NCBI Taxonomy" id="1463632"/>
    <lineage>
        <taxon>Bacteria</taxon>
        <taxon>Bacillati</taxon>
        <taxon>Actinomycetota</taxon>
        <taxon>Actinomycetes</taxon>
        <taxon>Micrococcales</taxon>
        <taxon>Micrococcaceae</taxon>
        <taxon>Nesterenkonia</taxon>
    </lineage>
</organism>
<dbReference type="Gene3D" id="3.40.50.300">
    <property type="entry name" value="P-loop containing nucleotide triphosphate hydrolases"/>
    <property type="match status" value="1"/>
</dbReference>
<feature type="region of interest" description="Disordered" evidence="1">
    <location>
        <begin position="509"/>
        <end position="530"/>
    </location>
</feature>
<evidence type="ECO:0000259" key="2">
    <source>
        <dbReference type="SMART" id="SM00943"/>
    </source>
</evidence>
<keyword evidence="4" id="KW-1185">Reference proteome</keyword>
<dbReference type="Proteomes" id="UP000523139">
    <property type="component" value="Unassembled WGS sequence"/>
</dbReference>
<dbReference type="InterPro" id="IPR027417">
    <property type="entry name" value="P-loop_NTPase"/>
</dbReference>
<dbReference type="Pfam" id="PF13481">
    <property type="entry name" value="AAA_25"/>
    <property type="match status" value="1"/>
</dbReference>
<dbReference type="EMBL" id="JABAHY010000029">
    <property type="protein sequence ID" value="NLS11204.1"/>
    <property type="molecule type" value="Genomic_DNA"/>
</dbReference>
<protein>
    <submittedName>
        <fullName evidence="3">AAA family ATPase</fullName>
    </submittedName>
</protein>
<evidence type="ECO:0000256" key="1">
    <source>
        <dbReference type="SAM" id="MobiDB-lite"/>
    </source>
</evidence>
<name>A0A7X8TMB9_9MICC</name>
<dbReference type="InterPro" id="IPR015330">
    <property type="entry name" value="DNA_primase/pol_bifunc_N"/>
</dbReference>
<feature type="region of interest" description="Disordered" evidence="1">
    <location>
        <begin position="286"/>
        <end position="306"/>
    </location>
</feature>
<evidence type="ECO:0000313" key="4">
    <source>
        <dbReference type="Proteomes" id="UP000523139"/>
    </source>
</evidence>
<reference evidence="3 4" key="1">
    <citation type="submission" date="2020-04" db="EMBL/GenBank/DDBJ databases">
        <title>Nesterenkonia sp. nov., isolated from marine sediment.</title>
        <authorList>
            <person name="Zhang G."/>
        </authorList>
    </citation>
    <scope>NUCLEOTIDE SEQUENCE [LARGE SCALE GENOMIC DNA]</scope>
    <source>
        <strain evidence="3 4">MY13</strain>
    </source>
</reference>
<dbReference type="SUPFAM" id="SSF52540">
    <property type="entry name" value="P-loop containing nucleoside triphosphate hydrolases"/>
    <property type="match status" value="1"/>
</dbReference>
<proteinExistence type="predicted"/>
<dbReference type="Pfam" id="PF09250">
    <property type="entry name" value="Prim-Pol"/>
    <property type="match status" value="1"/>
</dbReference>
<feature type="domain" description="DNA primase/polymerase bifunctional N-terminal" evidence="2">
    <location>
        <begin position="4"/>
        <end position="160"/>
    </location>
</feature>
<sequence>MSTAVEAHRSGWTPIPIQSSGKRPAVVGWTKLKFETEDEVTEQFTQWYEEGHTNVGVLLGERSSNLVDVDLDHPAVNRLKRHFLPPTDMVTGRPGNAASHYWYQVEEGTLPLSRRHMMPDGAMAVEFRSNKAQTLLPPSTHPSGEQYMWHGAEFAKPTQINGQLLATQVALLALGTVLIDTWPTQGGRHEAYLALAGGMLRNTDGSVHPFWERNLPVLISALADATHDDDGTDTRIKEVMGTTLRRIRTGDTVQGFGRLGEIIGKDHARQARVLAREVESAAGHKACQNQGLDHDAKPATPSPHADDAVAETLNAADPEEDYAAVRARFPLLDLAPLVDPARPPRRWLWADVVPEGEHVSFIAPAGEGKSMQTLGLGVCAARGDRSFIGRPLNLPECNRVLYIDMENSEDDFAERLPALGVTPANVQQLMDRLLVLHLPMLAGLDTPDGAEQLRLILDAYGFGAGDLLILDSTQRVTDGEENSNDTMRRLYKLTSTELKRRGLTVIRTDNTGHVGENGKGKRARGASGKRDDVGMSWTLTWENRKQCRTRPETPRLYTMENLKRRAGAGGASDRFSYRWLKDGAGRLRFEPTNTPTLGDRKTRLRDVLEELGLSPDTGYRKCWEAVKAERDRAVNAGEDFPERITAKLVEEVQTERRTLAAFSSEEVEE</sequence>
<accession>A0A7X8TMB9</accession>
<dbReference type="AlphaFoldDB" id="A0A7X8TMB9"/>
<gene>
    <name evidence="3" type="ORF">HGQ17_14595</name>
</gene>